<evidence type="ECO:0000313" key="2">
    <source>
        <dbReference type="Proteomes" id="UP000409037"/>
    </source>
</evidence>
<protein>
    <submittedName>
        <fullName evidence="1">Uncharacterized protein</fullName>
    </submittedName>
</protein>
<evidence type="ECO:0000313" key="1">
    <source>
        <dbReference type="EMBL" id="VVO29158.1"/>
    </source>
</evidence>
<organism evidence="1 2">
    <name type="scientific">Pseudomonas fluorescens</name>
    <dbReference type="NCBI Taxonomy" id="294"/>
    <lineage>
        <taxon>Bacteria</taxon>
        <taxon>Pseudomonadati</taxon>
        <taxon>Pseudomonadota</taxon>
        <taxon>Gammaproteobacteria</taxon>
        <taxon>Pseudomonadales</taxon>
        <taxon>Pseudomonadaceae</taxon>
        <taxon>Pseudomonas</taxon>
    </lineage>
</organism>
<dbReference type="Proteomes" id="UP000409037">
    <property type="component" value="Unassembled WGS sequence"/>
</dbReference>
<dbReference type="EMBL" id="CABVHU010000014">
    <property type="protein sequence ID" value="VVO29158.1"/>
    <property type="molecule type" value="Genomic_DNA"/>
</dbReference>
<sequence>MSATYRDALRTALLYFPVSIGWLQLSGHVLSSFFDSSEALQRWQLINGDAWVVFSP</sequence>
<dbReference type="RefSeq" id="WP_191630789.1">
    <property type="nucleotide sequence ID" value="NZ_CABVHU010000014.1"/>
</dbReference>
<proteinExistence type="predicted"/>
<gene>
    <name evidence="1" type="ORF">PS833_04851</name>
</gene>
<dbReference type="AlphaFoldDB" id="A0A5E7EQQ2"/>
<accession>A0A5E7EQQ2</accession>
<name>A0A5E7EQQ2_PSEFL</name>
<reference evidence="1 2" key="1">
    <citation type="submission" date="2019-09" db="EMBL/GenBank/DDBJ databases">
        <authorList>
            <person name="Chandra G."/>
            <person name="Truman W A."/>
        </authorList>
    </citation>
    <scope>NUCLEOTIDE SEQUENCE [LARGE SCALE GENOMIC DNA]</scope>
    <source>
        <strain evidence="1">PS833</strain>
    </source>
</reference>